<dbReference type="EC" id="4.2.1.136" evidence="19"/>
<evidence type="ECO:0000256" key="13">
    <source>
        <dbReference type="ARBA" id="ARBA00023268"/>
    </source>
</evidence>
<feature type="binding site" evidence="17">
    <location>
        <position position="335"/>
    </location>
    <ligand>
        <name>(6S)-NADPHX</name>
        <dbReference type="ChEBI" id="CHEBI:64076"/>
    </ligand>
</feature>
<evidence type="ECO:0000256" key="16">
    <source>
        <dbReference type="ARBA" id="ARBA00049209"/>
    </source>
</evidence>
<evidence type="ECO:0000256" key="1">
    <source>
        <dbReference type="ARBA" id="ARBA00000013"/>
    </source>
</evidence>
<evidence type="ECO:0000256" key="3">
    <source>
        <dbReference type="ARBA" id="ARBA00006001"/>
    </source>
</evidence>
<dbReference type="HAMAP" id="MF_01966">
    <property type="entry name" value="NADHX_epimerase"/>
    <property type="match status" value="1"/>
</dbReference>
<feature type="binding site" evidence="17">
    <location>
        <position position="382"/>
    </location>
    <ligand>
        <name>(6S)-NADPHX</name>
        <dbReference type="ChEBI" id="CHEBI:64076"/>
    </ligand>
</feature>
<evidence type="ECO:0000313" key="23">
    <source>
        <dbReference type="Proteomes" id="UP001596506"/>
    </source>
</evidence>
<evidence type="ECO:0000256" key="4">
    <source>
        <dbReference type="ARBA" id="ARBA00009524"/>
    </source>
</evidence>
<keyword evidence="13" id="KW-0511">Multifunctional enzyme</keyword>
<sequence length="526" mass="54081">MPQHAGGSLSDALFSADSVRRIDQYVIEKQGVDGFDLMQSAARAAFRRLLVRWPGVEPLLVLCGAGNNGGDGYLVAANAVRHGLTVHCVAVAPVEKLTGDARKAWQKAIANGVEVRQLEDIDEPELASLFEAAGLIVDAMLGTGVSGAPREPFAGLIVRCNNSGLPVLAVDLPSGLNATTGAVEGDVVQATMTVTFIGRKVGLYTGQGVAVCGDVIFESLKAETGVAGSGENPVARLQHWQAVRNWLPARPANAHKGRFGHVLIVAGDRGFGGAGLLAAEAAVRSGAGLVSLATRPEHVTAALARCPSVMVHGLIHGSELPALLAAATVVVCGPGLGQSSWGQQMLQQVVESGKPRVLDADALNLLSSRVVTPASNQVLTPHPGEAARLLGCPVPEVEADRISAARKLQSRYGGVVLLKGAGTIIASRPETVDIAGGSNPGMATGGMGDVLSGIIGALYAQMPDCTRGAETPARAAILGAVVHLEAARRASASKGYMGLIPTDVIDALPQVFRESEPASNSSGEEI</sequence>
<evidence type="ECO:0000256" key="11">
    <source>
        <dbReference type="ARBA" id="ARBA00023235"/>
    </source>
</evidence>
<feature type="binding site" evidence="17">
    <location>
        <position position="448"/>
    </location>
    <ligand>
        <name>AMP</name>
        <dbReference type="ChEBI" id="CHEBI:456215"/>
    </ligand>
</feature>
<evidence type="ECO:0000256" key="6">
    <source>
        <dbReference type="ARBA" id="ARBA00022741"/>
    </source>
</evidence>
<comment type="catalytic activity">
    <reaction evidence="2 18 19">
        <text>(6R)-NADPHX = (6S)-NADPHX</text>
        <dbReference type="Rhea" id="RHEA:32227"/>
        <dbReference type="ChEBI" id="CHEBI:64076"/>
        <dbReference type="ChEBI" id="CHEBI:64077"/>
        <dbReference type="EC" id="5.1.99.6"/>
    </reaction>
</comment>
<feature type="binding site" evidence="18">
    <location>
        <begin position="142"/>
        <end position="148"/>
    </location>
    <ligand>
        <name>(6S)-NADPHX</name>
        <dbReference type="ChEBI" id="CHEBI:64076"/>
    </ligand>
</feature>
<feature type="binding site" evidence="17">
    <location>
        <position position="449"/>
    </location>
    <ligand>
        <name>(6S)-NADPHX</name>
        <dbReference type="ChEBI" id="CHEBI:64076"/>
    </ligand>
</feature>
<comment type="function">
    <text evidence="18">Catalyzes the epimerization of the S- and R-forms of NAD(P)HX, a damaged form of NAD(P)H that is a result of enzymatic or heat-dependent hydration. This is a prerequisite for the S-specific NAD(P)H-hydrate dehydratase to allow the repair of both epimers of NAD(P)HX.</text>
</comment>
<evidence type="ECO:0000259" key="20">
    <source>
        <dbReference type="PROSITE" id="PS51383"/>
    </source>
</evidence>
<dbReference type="Gene3D" id="3.40.1190.20">
    <property type="match status" value="1"/>
</dbReference>
<evidence type="ECO:0000256" key="19">
    <source>
        <dbReference type="PIRNR" id="PIRNR017184"/>
    </source>
</evidence>
<evidence type="ECO:0000256" key="18">
    <source>
        <dbReference type="HAMAP-Rule" id="MF_01966"/>
    </source>
</evidence>
<evidence type="ECO:0000256" key="10">
    <source>
        <dbReference type="ARBA" id="ARBA00023027"/>
    </source>
</evidence>
<dbReference type="PIRSF" id="PIRSF017184">
    <property type="entry name" value="Nnr"/>
    <property type="match status" value="1"/>
</dbReference>
<dbReference type="InterPro" id="IPR030677">
    <property type="entry name" value="Nnr"/>
</dbReference>
<keyword evidence="9 18" id="KW-0630">Potassium</keyword>
<comment type="caution">
    <text evidence="18">Lacks conserved residue(s) required for the propagation of feature annotation.</text>
</comment>
<keyword evidence="6 17" id="KW-0547">Nucleotide-binding</keyword>
<comment type="cofactor">
    <cofactor evidence="18 19">
        <name>K(+)</name>
        <dbReference type="ChEBI" id="CHEBI:29103"/>
    </cofactor>
    <text evidence="18 19">Binds 1 potassium ion per subunit.</text>
</comment>
<feature type="binding site" evidence="18">
    <location>
        <position position="138"/>
    </location>
    <ligand>
        <name>K(+)</name>
        <dbReference type="ChEBI" id="CHEBI:29103"/>
    </ligand>
</feature>
<dbReference type="NCBIfam" id="TIGR00196">
    <property type="entry name" value="yjeF_cterm"/>
    <property type="match status" value="1"/>
</dbReference>
<dbReference type="EMBL" id="JBHTBD010000001">
    <property type="protein sequence ID" value="MFC7293754.1"/>
    <property type="molecule type" value="Genomic_DNA"/>
</dbReference>
<keyword evidence="5 18" id="KW-0479">Metal-binding</keyword>
<comment type="similarity">
    <text evidence="17">Belongs to the NnrD/CARKD family.</text>
</comment>
<evidence type="ECO:0000256" key="5">
    <source>
        <dbReference type="ARBA" id="ARBA00022723"/>
    </source>
</evidence>
<organism evidence="22 23">
    <name type="scientific">Marinobacter aromaticivorans</name>
    <dbReference type="NCBI Taxonomy" id="1494078"/>
    <lineage>
        <taxon>Bacteria</taxon>
        <taxon>Pseudomonadati</taxon>
        <taxon>Pseudomonadota</taxon>
        <taxon>Gammaproteobacteria</taxon>
        <taxon>Pseudomonadales</taxon>
        <taxon>Marinobacteraceae</taxon>
        <taxon>Marinobacter</taxon>
    </lineage>
</organism>
<evidence type="ECO:0000256" key="12">
    <source>
        <dbReference type="ARBA" id="ARBA00023239"/>
    </source>
</evidence>
<comment type="caution">
    <text evidence="22">The sequence shown here is derived from an EMBL/GenBank/DDBJ whole genome shotgun (WGS) entry which is preliminary data.</text>
</comment>
<dbReference type="CDD" id="cd01171">
    <property type="entry name" value="YXKO-related"/>
    <property type="match status" value="1"/>
</dbReference>
<keyword evidence="12 17" id="KW-0456">Lyase</keyword>
<reference evidence="23" key="1">
    <citation type="journal article" date="2019" name="Int. J. Syst. Evol. Microbiol.">
        <title>The Global Catalogue of Microorganisms (GCM) 10K type strain sequencing project: providing services to taxonomists for standard genome sequencing and annotation.</title>
        <authorList>
            <consortium name="The Broad Institute Genomics Platform"/>
            <consortium name="The Broad Institute Genome Sequencing Center for Infectious Disease"/>
            <person name="Wu L."/>
            <person name="Ma J."/>
        </authorList>
    </citation>
    <scope>NUCLEOTIDE SEQUENCE [LARGE SCALE GENOMIC DNA]</scope>
    <source>
        <strain evidence="23">CCUG 60559</strain>
    </source>
</reference>
<comment type="function">
    <text evidence="17">Catalyzes the dehydration of the S-form of NAD(P)HX at the expense of ADP, which is converted to AMP. Together with NAD(P)HX epimerase, which catalyzes the epimerization of the S- and R-forms, the enzyme allows the repair of both epimers of NAD(P)HX, a damaged form of NAD(P)H that is a result of enzymatic or heat-dependent hydration.</text>
</comment>
<proteinExistence type="inferred from homology"/>
<evidence type="ECO:0000256" key="7">
    <source>
        <dbReference type="ARBA" id="ARBA00022840"/>
    </source>
</evidence>
<comment type="catalytic activity">
    <reaction evidence="16 17 19">
        <text>(6S)-NADPHX + ADP = AMP + phosphate + NADPH + H(+)</text>
        <dbReference type="Rhea" id="RHEA:32235"/>
        <dbReference type="ChEBI" id="CHEBI:15378"/>
        <dbReference type="ChEBI" id="CHEBI:43474"/>
        <dbReference type="ChEBI" id="CHEBI:57783"/>
        <dbReference type="ChEBI" id="CHEBI:64076"/>
        <dbReference type="ChEBI" id="CHEBI:456215"/>
        <dbReference type="ChEBI" id="CHEBI:456216"/>
        <dbReference type="EC" id="4.2.1.136"/>
    </reaction>
</comment>
<dbReference type="PROSITE" id="PS51385">
    <property type="entry name" value="YJEF_N"/>
    <property type="match status" value="1"/>
</dbReference>
<evidence type="ECO:0000256" key="14">
    <source>
        <dbReference type="ARBA" id="ARBA00025153"/>
    </source>
</evidence>
<accession>A0ABW2IS11</accession>
<dbReference type="RefSeq" id="WP_100687044.1">
    <property type="nucleotide sequence ID" value="NZ_JBHTBD010000001.1"/>
</dbReference>
<evidence type="ECO:0000256" key="9">
    <source>
        <dbReference type="ARBA" id="ARBA00022958"/>
    </source>
</evidence>
<feature type="binding site" evidence="18">
    <location>
        <position position="68"/>
    </location>
    <ligand>
        <name>K(+)</name>
        <dbReference type="ChEBI" id="CHEBI:29103"/>
    </ligand>
</feature>
<dbReference type="PANTHER" id="PTHR12592">
    <property type="entry name" value="ATP-DEPENDENT (S)-NAD(P)H-HYDRATE DEHYDRATASE FAMILY MEMBER"/>
    <property type="match status" value="1"/>
</dbReference>
<comment type="similarity">
    <text evidence="4 19">In the C-terminal section; belongs to the NnrD/CARKD family.</text>
</comment>
<dbReference type="SUPFAM" id="SSF53613">
    <property type="entry name" value="Ribokinase-like"/>
    <property type="match status" value="1"/>
</dbReference>
<evidence type="ECO:0000256" key="17">
    <source>
        <dbReference type="HAMAP-Rule" id="MF_01965"/>
    </source>
</evidence>
<keyword evidence="8 17" id="KW-0521">NADP</keyword>
<feature type="binding site" evidence="17">
    <location>
        <begin position="419"/>
        <end position="423"/>
    </location>
    <ligand>
        <name>AMP</name>
        <dbReference type="ChEBI" id="CHEBI:456215"/>
    </ligand>
</feature>
<evidence type="ECO:0000256" key="2">
    <source>
        <dbReference type="ARBA" id="ARBA00000909"/>
    </source>
</evidence>
<comment type="catalytic activity">
    <reaction evidence="15 17 19">
        <text>(6S)-NADHX + ADP = AMP + phosphate + NADH + H(+)</text>
        <dbReference type="Rhea" id="RHEA:32223"/>
        <dbReference type="ChEBI" id="CHEBI:15378"/>
        <dbReference type="ChEBI" id="CHEBI:43474"/>
        <dbReference type="ChEBI" id="CHEBI:57945"/>
        <dbReference type="ChEBI" id="CHEBI:64074"/>
        <dbReference type="ChEBI" id="CHEBI:456215"/>
        <dbReference type="ChEBI" id="CHEBI:456216"/>
        <dbReference type="EC" id="4.2.1.136"/>
    </reaction>
</comment>
<dbReference type="InterPro" id="IPR036652">
    <property type="entry name" value="YjeF_N_dom_sf"/>
</dbReference>
<feature type="binding site" evidence="18">
    <location>
        <begin position="67"/>
        <end position="71"/>
    </location>
    <ligand>
        <name>(6S)-NADPHX</name>
        <dbReference type="ChEBI" id="CHEBI:64076"/>
    </ligand>
</feature>
<dbReference type="Gene3D" id="3.40.50.10260">
    <property type="entry name" value="YjeF N-terminal domain"/>
    <property type="match status" value="1"/>
</dbReference>
<dbReference type="HAMAP" id="MF_01965">
    <property type="entry name" value="NADHX_dehydratase"/>
    <property type="match status" value="1"/>
</dbReference>
<comment type="function">
    <text evidence="14 19">Bifunctional enzyme that catalyzes the epimerization of the S- and R-forms of NAD(P)HX and the dehydration of the S-form of NAD(P)HX at the expense of ADP, which is converted to AMP. This allows the repair of both epimers of NAD(P)HX, a damaged form of NAD(P)H that is a result of enzymatic or heat-dependent hydration.</text>
</comment>
<feature type="domain" description="YjeF C-terminal" evidence="20">
    <location>
        <begin position="239"/>
        <end position="515"/>
    </location>
</feature>
<keyword evidence="10 17" id="KW-0520">NAD</keyword>
<comment type="catalytic activity">
    <reaction evidence="1 18 19">
        <text>(6R)-NADHX = (6S)-NADHX</text>
        <dbReference type="Rhea" id="RHEA:32215"/>
        <dbReference type="ChEBI" id="CHEBI:64074"/>
        <dbReference type="ChEBI" id="CHEBI:64075"/>
        <dbReference type="EC" id="5.1.99.6"/>
    </reaction>
</comment>
<dbReference type="Proteomes" id="UP001596506">
    <property type="component" value="Unassembled WGS sequence"/>
</dbReference>
<feature type="binding site" evidence="17">
    <location>
        <position position="274"/>
    </location>
    <ligand>
        <name>(6S)-NADPHX</name>
        <dbReference type="ChEBI" id="CHEBI:64076"/>
    </ligand>
</feature>
<dbReference type="InterPro" id="IPR017953">
    <property type="entry name" value="Carbohydrate_kinase_pred_CS"/>
</dbReference>
<feature type="binding site" evidence="18">
    <location>
        <position position="174"/>
    </location>
    <ligand>
        <name>K(+)</name>
        <dbReference type="ChEBI" id="CHEBI:29103"/>
    </ligand>
</feature>
<evidence type="ECO:0000313" key="22">
    <source>
        <dbReference type="EMBL" id="MFC7293754.1"/>
    </source>
</evidence>
<feature type="binding site" evidence="18">
    <location>
        <position position="171"/>
    </location>
    <ligand>
        <name>(6S)-NADPHX</name>
        <dbReference type="ChEBI" id="CHEBI:64076"/>
    </ligand>
</feature>
<dbReference type="PROSITE" id="PS01050">
    <property type="entry name" value="YJEF_C_2"/>
    <property type="match status" value="1"/>
</dbReference>
<keyword evidence="7 17" id="KW-0067">ATP-binding</keyword>
<protein>
    <recommendedName>
        <fullName evidence="19">Bifunctional NAD(P)H-hydrate repair enzyme</fullName>
    </recommendedName>
    <alternativeName>
        <fullName evidence="19">Nicotinamide nucleotide repair protein</fullName>
    </alternativeName>
    <domain>
        <recommendedName>
            <fullName evidence="19">ADP-dependent (S)-NAD(P)H-hydrate dehydratase</fullName>
            <ecNumber evidence="19">4.2.1.136</ecNumber>
        </recommendedName>
        <alternativeName>
            <fullName evidence="19">ADP-dependent NAD(P)HX dehydratase</fullName>
        </alternativeName>
    </domain>
    <domain>
        <recommendedName>
            <fullName evidence="19">NAD(P)H-hydrate epimerase</fullName>
            <ecNumber evidence="19">5.1.99.6</ecNumber>
        </recommendedName>
    </domain>
</protein>
<evidence type="ECO:0000259" key="21">
    <source>
        <dbReference type="PROSITE" id="PS51385"/>
    </source>
</evidence>
<comment type="similarity">
    <text evidence="3 19">In the N-terminal section; belongs to the NnrE/AIBP family.</text>
</comment>
<dbReference type="EC" id="5.1.99.6" evidence="19"/>
<dbReference type="InterPro" id="IPR029056">
    <property type="entry name" value="Ribokinase-like"/>
</dbReference>
<dbReference type="NCBIfam" id="TIGR00197">
    <property type="entry name" value="yjeF_nterm"/>
    <property type="match status" value="1"/>
</dbReference>
<keyword evidence="23" id="KW-1185">Reference proteome</keyword>
<feature type="domain" description="YjeF N-terminal" evidence="21">
    <location>
        <begin position="19"/>
        <end position="228"/>
    </location>
</feature>
<dbReference type="Pfam" id="PF01256">
    <property type="entry name" value="Carb_kinase"/>
    <property type="match status" value="1"/>
</dbReference>
<dbReference type="PANTHER" id="PTHR12592:SF0">
    <property type="entry name" value="ATP-DEPENDENT (S)-NAD(P)H-HYDRATE DEHYDRATASE"/>
    <property type="match status" value="1"/>
</dbReference>
<comment type="subunit">
    <text evidence="17">Homotetramer.</text>
</comment>
<evidence type="ECO:0000256" key="8">
    <source>
        <dbReference type="ARBA" id="ARBA00022857"/>
    </source>
</evidence>
<dbReference type="InterPro" id="IPR000631">
    <property type="entry name" value="CARKD"/>
</dbReference>
<dbReference type="Pfam" id="PF03853">
    <property type="entry name" value="YjeF_N"/>
    <property type="match status" value="1"/>
</dbReference>
<dbReference type="InterPro" id="IPR004443">
    <property type="entry name" value="YjeF_N_dom"/>
</dbReference>
<dbReference type="PROSITE" id="PS51383">
    <property type="entry name" value="YJEF_C_3"/>
    <property type="match status" value="1"/>
</dbReference>
<comment type="similarity">
    <text evidence="18">Belongs to the NnrE/AIBP family.</text>
</comment>
<dbReference type="SUPFAM" id="SSF64153">
    <property type="entry name" value="YjeF N-terminal domain-like"/>
    <property type="match status" value="1"/>
</dbReference>
<comment type="cofactor">
    <cofactor evidence="17">
        <name>Mg(2+)</name>
        <dbReference type="ChEBI" id="CHEBI:18420"/>
    </cofactor>
</comment>
<name>A0ABW2IS11_9GAMM</name>
<keyword evidence="11 18" id="KW-0413">Isomerase</keyword>
<gene>
    <name evidence="17" type="primary">nnrD</name>
    <name evidence="18" type="synonym">nnrE</name>
    <name evidence="22" type="ORF">ACFQQA_03345</name>
</gene>
<evidence type="ECO:0000256" key="15">
    <source>
        <dbReference type="ARBA" id="ARBA00048238"/>
    </source>
</evidence>